<gene>
    <name evidence="1" type="ORF">HNP46_004329</name>
</gene>
<dbReference type="Proteomes" id="UP000566995">
    <property type="component" value="Unassembled WGS sequence"/>
</dbReference>
<evidence type="ECO:0000313" key="2">
    <source>
        <dbReference type="Proteomes" id="UP000566995"/>
    </source>
</evidence>
<reference evidence="1 2" key="1">
    <citation type="submission" date="2020-08" db="EMBL/GenBank/DDBJ databases">
        <title>Functional genomics of gut bacteria from endangered species of beetles.</title>
        <authorList>
            <person name="Carlos-Shanley C."/>
        </authorList>
    </citation>
    <scope>NUCLEOTIDE SEQUENCE [LARGE SCALE GENOMIC DNA]</scope>
    <source>
        <strain evidence="1 2">S00179</strain>
    </source>
</reference>
<name>A0A7W7P215_PSENT</name>
<dbReference type="EMBL" id="JACHLI010000018">
    <property type="protein sequence ID" value="MBB4865448.1"/>
    <property type="molecule type" value="Genomic_DNA"/>
</dbReference>
<sequence length="346" mass="38007">MMNSFHLETAAKKWFEAASEAERALAITEFRHVLADAGSSAYMLRNVFAGRMRHTLALLMKAPAVLEDYFETHDPLDMEGLAASFDADTFQKYCLLFFAEDADETTHPEAVIPLIQWFAGYLSTVQVASIGMTTARQFGAKAAFALANAPEGATSAAVLALVELLRRPSVLSADAKSVVLIPIVAQLHLSSRVDKVTYLKRIDALEASFPLGFQDEMRRKLVRVAQELADAPEKESMMLIARIILELDGEVCPGAREAILQAIAPEDAHNPLGVVARLVRDAGPQFDPYQYRGLFDGMSDERLTSLIQSQPTINFLRKAEIDESRINLDNLSDAGATGYVLDTLDI</sequence>
<accession>A0A7W7P215</accession>
<comment type="caution">
    <text evidence="1">The sequence shown here is derived from an EMBL/GenBank/DDBJ whole genome shotgun (WGS) entry which is preliminary data.</text>
</comment>
<evidence type="ECO:0000313" key="1">
    <source>
        <dbReference type="EMBL" id="MBB4865448.1"/>
    </source>
</evidence>
<protein>
    <submittedName>
        <fullName evidence="1">Uncharacterized protein</fullName>
    </submittedName>
</protein>
<dbReference type="AlphaFoldDB" id="A0A7W7P215"/>
<proteinExistence type="predicted"/>
<organism evidence="1 2">
    <name type="scientific">Pseudomonas nitroreducens</name>
    <dbReference type="NCBI Taxonomy" id="46680"/>
    <lineage>
        <taxon>Bacteria</taxon>
        <taxon>Pseudomonadati</taxon>
        <taxon>Pseudomonadota</taxon>
        <taxon>Gammaproteobacteria</taxon>
        <taxon>Pseudomonadales</taxon>
        <taxon>Pseudomonadaceae</taxon>
        <taxon>Pseudomonas</taxon>
    </lineage>
</organism>
<dbReference type="RefSeq" id="WP_184592948.1">
    <property type="nucleotide sequence ID" value="NZ_JACHLI010000018.1"/>
</dbReference>